<feature type="region of interest" description="Disordered" evidence="1">
    <location>
        <begin position="36"/>
        <end position="56"/>
    </location>
</feature>
<feature type="chain" id="PRO_5005807939" evidence="2">
    <location>
        <begin position="20"/>
        <end position="56"/>
    </location>
</feature>
<evidence type="ECO:0000256" key="2">
    <source>
        <dbReference type="SAM" id="SignalP"/>
    </source>
</evidence>
<organism evidence="3 4">
    <name type="scientific">Jannaschia donghaensis</name>
    <dbReference type="NCBI Taxonomy" id="420998"/>
    <lineage>
        <taxon>Bacteria</taxon>
        <taxon>Pseudomonadati</taxon>
        <taxon>Pseudomonadota</taxon>
        <taxon>Alphaproteobacteria</taxon>
        <taxon>Rhodobacterales</taxon>
        <taxon>Roseobacteraceae</taxon>
        <taxon>Jannaschia</taxon>
    </lineage>
</organism>
<name>A0A0M6YI20_9RHOB</name>
<gene>
    <name evidence="3" type="ORF">JDO7802_01338</name>
</gene>
<sequence length="56" mass="5709">MGRLTMTSCALLILSCAPATPRSRTVYIPVLAAPTEGASVNDSSPRGTTAGLRMSG</sequence>
<reference evidence="3 4" key="1">
    <citation type="submission" date="2015-07" db="EMBL/GenBank/DDBJ databases">
        <authorList>
            <person name="Noorani M."/>
        </authorList>
    </citation>
    <scope>NUCLEOTIDE SEQUENCE [LARGE SCALE GENOMIC DNA]</scope>
    <source>
        <strain evidence="3 4">CECT 7802</strain>
    </source>
</reference>
<keyword evidence="4" id="KW-1185">Reference proteome</keyword>
<feature type="compositionally biased region" description="Polar residues" evidence="1">
    <location>
        <begin position="38"/>
        <end position="47"/>
    </location>
</feature>
<dbReference type="EMBL" id="CXSU01000011">
    <property type="protein sequence ID" value="CTQ49325.1"/>
    <property type="molecule type" value="Genomic_DNA"/>
</dbReference>
<evidence type="ECO:0000313" key="3">
    <source>
        <dbReference type="EMBL" id="CTQ49325.1"/>
    </source>
</evidence>
<dbReference type="PROSITE" id="PS51257">
    <property type="entry name" value="PROKAR_LIPOPROTEIN"/>
    <property type="match status" value="1"/>
</dbReference>
<evidence type="ECO:0000313" key="4">
    <source>
        <dbReference type="Proteomes" id="UP000049222"/>
    </source>
</evidence>
<proteinExistence type="predicted"/>
<dbReference type="STRING" id="420998.JDO7802_01338"/>
<accession>A0A0M6YI20</accession>
<protein>
    <submittedName>
        <fullName evidence="3">Uncharacterized protein</fullName>
    </submittedName>
</protein>
<evidence type="ECO:0000256" key="1">
    <source>
        <dbReference type="SAM" id="MobiDB-lite"/>
    </source>
</evidence>
<dbReference type="Proteomes" id="UP000049222">
    <property type="component" value="Unassembled WGS sequence"/>
</dbReference>
<dbReference type="AlphaFoldDB" id="A0A0M6YI20"/>
<feature type="signal peptide" evidence="2">
    <location>
        <begin position="1"/>
        <end position="19"/>
    </location>
</feature>
<keyword evidence="2" id="KW-0732">Signal</keyword>